<reference evidence="2 3" key="1">
    <citation type="journal article" date="2023" name="Plants (Basel)">
        <title>Bridging the Gap: Combining Genomics and Transcriptomics Approaches to Understand Stylosanthes scabra, an Orphan Legume from the Brazilian Caatinga.</title>
        <authorList>
            <person name="Ferreira-Neto J.R.C."/>
            <person name="da Silva M.D."/>
            <person name="Binneck E."/>
            <person name="de Melo N.F."/>
            <person name="da Silva R.H."/>
            <person name="de Melo A.L.T.M."/>
            <person name="Pandolfi V."/>
            <person name="Bustamante F.O."/>
            <person name="Brasileiro-Vidal A.C."/>
            <person name="Benko-Iseppon A.M."/>
        </authorList>
    </citation>
    <scope>NUCLEOTIDE SEQUENCE [LARGE SCALE GENOMIC DNA]</scope>
    <source>
        <tissue evidence="2">Leaves</tissue>
    </source>
</reference>
<dbReference type="EMBL" id="JASCZI010242562">
    <property type="protein sequence ID" value="MED6211470.1"/>
    <property type="molecule type" value="Genomic_DNA"/>
</dbReference>
<keyword evidence="1" id="KW-0472">Membrane</keyword>
<dbReference type="Proteomes" id="UP001341840">
    <property type="component" value="Unassembled WGS sequence"/>
</dbReference>
<keyword evidence="3" id="KW-1185">Reference proteome</keyword>
<name>A0ABU6YNH1_9FABA</name>
<proteinExistence type="predicted"/>
<evidence type="ECO:0000313" key="3">
    <source>
        <dbReference type="Proteomes" id="UP001341840"/>
    </source>
</evidence>
<protein>
    <submittedName>
        <fullName evidence="2">Uncharacterized protein</fullName>
    </submittedName>
</protein>
<keyword evidence="1" id="KW-1133">Transmembrane helix</keyword>
<accession>A0ABU6YNH1</accession>
<organism evidence="2 3">
    <name type="scientific">Stylosanthes scabra</name>
    <dbReference type="NCBI Taxonomy" id="79078"/>
    <lineage>
        <taxon>Eukaryota</taxon>
        <taxon>Viridiplantae</taxon>
        <taxon>Streptophyta</taxon>
        <taxon>Embryophyta</taxon>
        <taxon>Tracheophyta</taxon>
        <taxon>Spermatophyta</taxon>
        <taxon>Magnoliopsida</taxon>
        <taxon>eudicotyledons</taxon>
        <taxon>Gunneridae</taxon>
        <taxon>Pentapetalae</taxon>
        <taxon>rosids</taxon>
        <taxon>fabids</taxon>
        <taxon>Fabales</taxon>
        <taxon>Fabaceae</taxon>
        <taxon>Papilionoideae</taxon>
        <taxon>50 kb inversion clade</taxon>
        <taxon>dalbergioids sensu lato</taxon>
        <taxon>Dalbergieae</taxon>
        <taxon>Pterocarpus clade</taxon>
        <taxon>Stylosanthes</taxon>
    </lineage>
</organism>
<evidence type="ECO:0000313" key="2">
    <source>
        <dbReference type="EMBL" id="MED6211470.1"/>
    </source>
</evidence>
<evidence type="ECO:0000256" key="1">
    <source>
        <dbReference type="SAM" id="Phobius"/>
    </source>
</evidence>
<gene>
    <name evidence="2" type="ORF">PIB30_073924</name>
</gene>
<keyword evidence="1" id="KW-0812">Transmembrane</keyword>
<feature type="transmembrane region" description="Helical" evidence="1">
    <location>
        <begin position="9"/>
        <end position="28"/>
    </location>
</feature>
<sequence>MDTRITKHFNISLAFLPIILVIFLLIIVPDRPRVPLFYKIIGISTGVAYLQRNHLPWPHRLQWQSWPPVAAFLLLLLTLVAQTEAPNPTPSTAIGGCTADCYRSQRVIPAKQPH</sequence>
<comment type="caution">
    <text evidence="2">The sequence shown here is derived from an EMBL/GenBank/DDBJ whole genome shotgun (WGS) entry which is preliminary data.</text>
</comment>